<evidence type="ECO:0000313" key="2">
    <source>
        <dbReference type="EMBL" id="PMD42756.1"/>
    </source>
</evidence>
<proteinExistence type="predicted"/>
<feature type="region of interest" description="Disordered" evidence="1">
    <location>
        <begin position="79"/>
        <end position="132"/>
    </location>
</feature>
<evidence type="ECO:0000256" key="1">
    <source>
        <dbReference type="SAM" id="MobiDB-lite"/>
    </source>
</evidence>
<dbReference type="Proteomes" id="UP000235786">
    <property type="component" value="Unassembled WGS sequence"/>
</dbReference>
<dbReference type="EMBL" id="KZ613943">
    <property type="protein sequence ID" value="PMD42756.1"/>
    <property type="molecule type" value="Genomic_DNA"/>
</dbReference>
<dbReference type="OrthoDB" id="10489436at2759"/>
<protein>
    <submittedName>
        <fullName evidence="2">Uncharacterized protein</fullName>
    </submittedName>
</protein>
<accession>A0A2J6RW67</accession>
<name>A0A2J6RW67_HYAVF</name>
<keyword evidence="3" id="KW-1185">Reference proteome</keyword>
<reference evidence="2 3" key="1">
    <citation type="submission" date="2016-04" db="EMBL/GenBank/DDBJ databases">
        <title>A degradative enzymes factory behind the ericoid mycorrhizal symbiosis.</title>
        <authorList>
            <consortium name="DOE Joint Genome Institute"/>
            <person name="Martino E."/>
            <person name="Morin E."/>
            <person name="Grelet G."/>
            <person name="Kuo A."/>
            <person name="Kohler A."/>
            <person name="Daghino S."/>
            <person name="Barry K."/>
            <person name="Choi C."/>
            <person name="Cichocki N."/>
            <person name="Clum A."/>
            <person name="Copeland A."/>
            <person name="Hainaut M."/>
            <person name="Haridas S."/>
            <person name="Labutti K."/>
            <person name="Lindquist E."/>
            <person name="Lipzen A."/>
            <person name="Khouja H.-R."/>
            <person name="Murat C."/>
            <person name="Ohm R."/>
            <person name="Olson A."/>
            <person name="Spatafora J."/>
            <person name="Veneault-Fourrey C."/>
            <person name="Henrissat B."/>
            <person name="Grigoriev I."/>
            <person name="Martin F."/>
            <person name="Perotto S."/>
        </authorList>
    </citation>
    <scope>NUCLEOTIDE SEQUENCE [LARGE SCALE GENOMIC DNA]</scope>
    <source>
        <strain evidence="2 3">F</strain>
    </source>
</reference>
<evidence type="ECO:0000313" key="3">
    <source>
        <dbReference type="Proteomes" id="UP000235786"/>
    </source>
</evidence>
<organism evidence="2 3">
    <name type="scientific">Hyaloscypha variabilis (strain UAMH 11265 / GT02V1 / F)</name>
    <name type="common">Meliniomyces variabilis</name>
    <dbReference type="NCBI Taxonomy" id="1149755"/>
    <lineage>
        <taxon>Eukaryota</taxon>
        <taxon>Fungi</taxon>
        <taxon>Dikarya</taxon>
        <taxon>Ascomycota</taxon>
        <taxon>Pezizomycotina</taxon>
        <taxon>Leotiomycetes</taxon>
        <taxon>Helotiales</taxon>
        <taxon>Hyaloscyphaceae</taxon>
        <taxon>Hyaloscypha</taxon>
        <taxon>Hyaloscypha variabilis</taxon>
    </lineage>
</organism>
<dbReference type="AlphaFoldDB" id="A0A2J6RW67"/>
<gene>
    <name evidence="2" type="ORF">L207DRAFT_319356</name>
</gene>
<feature type="compositionally biased region" description="Basic and acidic residues" evidence="1">
    <location>
        <begin position="120"/>
        <end position="132"/>
    </location>
</feature>
<feature type="compositionally biased region" description="Low complexity" evidence="1">
    <location>
        <begin position="90"/>
        <end position="111"/>
    </location>
</feature>
<sequence length="165" mass="18054">MFREVEISLKHIIQAQGLRTIGRQIIQFFLDSPEKAKMTDDVRKYAASFCVVKELTFKPSPPPADDGVVEDNAQDEHLVTVSGYPSGPTSAVYSGDDSDSVSSYTSSSDGAAHSLDTLDDSDKRSRENERPLTYHSLPFESYKSGIAVEPAWSPFVEPAVVEHGA</sequence>